<dbReference type="Proteomes" id="UP000365824">
    <property type="component" value="Unassembled WGS sequence"/>
</dbReference>
<dbReference type="AlphaFoldDB" id="A0A5M5C6P4"/>
<organism evidence="2 3">
    <name type="scientific">Bacteroides ovatus</name>
    <dbReference type="NCBI Taxonomy" id="28116"/>
    <lineage>
        <taxon>Bacteria</taxon>
        <taxon>Pseudomonadati</taxon>
        <taxon>Bacteroidota</taxon>
        <taxon>Bacteroidia</taxon>
        <taxon>Bacteroidales</taxon>
        <taxon>Bacteroidaceae</taxon>
        <taxon>Bacteroides</taxon>
    </lineage>
</organism>
<evidence type="ECO:0000313" key="4">
    <source>
        <dbReference type="Proteomes" id="UP000365824"/>
    </source>
</evidence>
<dbReference type="RefSeq" id="WP_008774726.1">
    <property type="nucleotide sequence ID" value="NZ_CP103100.1"/>
</dbReference>
<dbReference type="EMBL" id="VWLB01000007">
    <property type="protein sequence ID" value="KAA3930090.1"/>
    <property type="molecule type" value="Genomic_DNA"/>
</dbReference>
<sequence>MNEIKKQGLERVLLRHQDENTIEKIQQIVNCLIETGFTISTKELHDLSCVCALLTKQAEEMAKKDASRIKIAFKREEDYKETFDRLEACITEKANELRKVLLYHTTKPLDENAYEIVDNCVVFSQTWAERKAQEFMIPPTITRLRAKGLINNVKEAISELNAFVADNPNFGKGITTSHDSRRCLCWLDDDGGFHEEQEAYEFI</sequence>
<dbReference type="EMBL" id="VWLE01000056">
    <property type="protein sequence ID" value="KAA3953299.1"/>
    <property type="molecule type" value="Genomic_DNA"/>
</dbReference>
<name>A0A5M5C6P4_BACOV</name>
<protein>
    <submittedName>
        <fullName evidence="2">Uncharacterized protein</fullName>
    </submittedName>
</protein>
<reference evidence="3 4" key="1">
    <citation type="journal article" date="2019" name="Nat. Med.">
        <title>A library of human gut bacterial isolates paired with longitudinal multiomics data enables mechanistic microbiome research.</title>
        <authorList>
            <person name="Poyet M."/>
            <person name="Groussin M."/>
            <person name="Gibbons S.M."/>
            <person name="Avila-Pacheco J."/>
            <person name="Jiang X."/>
            <person name="Kearney S.M."/>
            <person name="Perrotta A.R."/>
            <person name="Berdy B."/>
            <person name="Zhao S."/>
            <person name="Lieberman T.D."/>
            <person name="Swanson P.K."/>
            <person name="Smith M."/>
            <person name="Roesemann S."/>
            <person name="Alexander J.E."/>
            <person name="Rich S.A."/>
            <person name="Livny J."/>
            <person name="Vlamakis H."/>
            <person name="Clish C."/>
            <person name="Bullock K."/>
            <person name="Deik A."/>
            <person name="Scott J."/>
            <person name="Pierce K.A."/>
            <person name="Xavier R.J."/>
            <person name="Alm E.J."/>
        </authorList>
    </citation>
    <scope>NUCLEOTIDE SEQUENCE [LARGE SCALE GENOMIC DNA]</scope>
    <source>
        <strain evidence="1 4">BIOML-A160</strain>
        <strain evidence="2 3">BIOML-A163</strain>
    </source>
</reference>
<evidence type="ECO:0000313" key="2">
    <source>
        <dbReference type="EMBL" id="KAA3953299.1"/>
    </source>
</evidence>
<evidence type="ECO:0000313" key="1">
    <source>
        <dbReference type="EMBL" id="KAA3930090.1"/>
    </source>
</evidence>
<evidence type="ECO:0000313" key="3">
    <source>
        <dbReference type="Proteomes" id="UP000323717"/>
    </source>
</evidence>
<gene>
    <name evidence="2" type="ORF">F3D71_06335</name>
    <name evidence="1" type="ORF">F3F25_06370</name>
</gene>
<accession>A0A5M5C6P4</accession>
<dbReference type="Proteomes" id="UP000323717">
    <property type="component" value="Unassembled WGS sequence"/>
</dbReference>
<comment type="caution">
    <text evidence="2">The sequence shown here is derived from an EMBL/GenBank/DDBJ whole genome shotgun (WGS) entry which is preliminary data.</text>
</comment>
<proteinExistence type="predicted"/>